<dbReference type="Proteomes" id="UP000075515">
    <property type="component" value="Unassembled WGS sequence"/>
</dbReference>
<accession>A0A150SFW1</accession>
<reference evidence="1 2" key="1">
    <citation type="submission" date="2014-02" db="EMBL/GenBank/DDBJ databases">
        <title>The small core and large imbalanced accessory genome model reveals a collaborative survival strategy of Sorangium cellulosum strains in nature.</title>
        <authorList>
            <person name="Han K."/>
            <person name="Peng R."/>
            <person name="Blom J."/>
            <person name="Li Y.-Z."/>
        </authorList>
    </citation>
    <scope>NUCLEOTIDE SEQUENCE [LARGE SCALE GENOMIC DNA]</scope>
    <source>
        <strain evidence="1 2">So0149</strain>
    </source>
</reference>
<comment type="caution">
    <text evidence="1">The sequence shown here is derived from an EMBL/GenBank/DDBJ whole genome shotgun (WGS) entry which is preliminary data.</text>
</comment>
<gene>
    <name evidence="1" type="ORF">BE18_16065</name>
</gene>
<protein>
    <submittedName>
        <fullName evidence="1">Uncharacterized protein</fullName>
    </submittedName>
</protein>
<dbReference type="EMBL" id="JEMC01001718">
    <property type="protein sequence ID" value="KYF94690.1"/>
    <property type="molecule type" value="Genomic_DNA"/>
</dbReference>
<organism evidence="1 2">
    <name type="scientific">Sorangium cellulosum</name>
    <name type="common">Polyangium cellulosum</name>
    <dbReference type="NCBI Taxonomy" id="56"/>
    <lineage>
        <taxon>Bacteria</taxon>
        <taxon>Pseudomonadati</taxon>
        <taxon>Myxococcota</taxon>
        <taxon>Polyangia</taxon>
        <taxon>Polyangiales</taxon>
        <taxon>Polyangiaceae</taxon>
        <taxon>Sorangium</taxon>
    </lineage>
</organism>
<dbReference type="AlphaFoldDB" id="A0A150SFW1"/>
<evidence type="ECO:0000313" key="1">
    <source>
        <dbReference type="EMBL" id="KYF94690.1"/>
    </source>
</evidence>
<proteinExistence type="predicted"/>
<name>A0A150SFW1_SORCE</name>
<sequence length="59" mass="6427">MWDMVYTTISVSSAMAPSWADRSAQVSETFFLSLATLIVLSSPSSRHVGVADPRERLPA</sequence>
<evidence type="ECO:0000313" key="2">
    <source>
        <dbReference type="Proteomes" id="UP000075515"/>
    </source>
</evidence>